<evidence type="ECO:0000256" key="7">
    <source>
        <dbReference type="ARBA" id="ARBA00023033"/>
    </source>
</evidence>
<dbReference type="GO" id="GO:0004497">
    <property type="term" value="F:monooxygenase activity"/>
    <property type="evidence" value="ECO:0007669"/>
    <property type="project" value="UniProtKB-KW"/>
</dbReference>
<comment type="caution">
    <text evidence="9">The sequence shown here is derived from an EMBL/GenBank/DDBJ whole genome shotgun (WGS) entry which is preliminary data.</text>
</comment>
<keyword evidence="4" id="KW-0479">Metal-binding</keyword>
<comment type="similarity">
    <text evidence="2">Belongs to the cytochrome P450 family.</text>
</comment>
<evidence type="ECO:0000256" key="5">
    <source>
        <dbReference type="ARBA" id="ARBA00023002"/>
    </source>
</evidence>
<dbReference type="InterPro" id="IPR036396">
    <property type="entry name" value="Cyt_P450_sf"/>
</dbReference>
<dbReference type="Gene3D" id="1.10.630.10">
    <property type="entry name" value="Cytochrome P450"/>
    <property type="match status" value="1"/>
</dbReference>
<dbReference type="PANTHER" id="PTHR47944">
    <property type="entry name" value="CYTOCHROME P450 98A9"/>
    <property type="match status" value="1"/>
</dbReference>
<keyword evidence="8" id="KW-0812">Transmembrane</keyword>
<dbReference type="InterPro" id="IPR001128">
    <property type="entry name" value="Cyt_P450"/>
</dbReference>
<dbReference type="PANTHER" id="PTHR47944:SF4">
    <property type="entry name" value="OS09G0441700 PROTEIN"/>
    <property type="match status" value="1"/>
</dbReference>
<dbReference type="SUPFAM" id="SSF48264">
    <property type="entry name" value="Cytochrome P450"/>
    <property type="match status" value="1"/>
</dbReference>
<dbReference type="STRING" id="3818.A0A445AMD0"/>
<dbReference type="Proteomes" id="UP000289738">
    <property type="component" value="Chromosome B01"/>
</dbReference>
<evidence type="ECO:0000313" key="10">
    <source>
        <dbReference type="Proteomes" id="UP000289738"/>
    </source>
</evidence>
<keyword evidence="7" id="KW-0503">Monooxygenase</keyword>
<reference evidence="9 10" key="1">
    <citation type="submission" date="2019-01" db="EMBL/GenBank/DDBJ databases">
        <title>Sequencing of cultivated peanut Arachis hypogaea provides insights into genome evolution and oil improvement.</title>
        <authorList>
            <person name="Chen X."/>
        </authorList>
    </citation>
    <scope>NUCLEOTIDE SEQUENCE [LARGE SCALE GENOMIC DNA]</scope>
    <source>
        <strain evidence="10">cv. Fuhuasheng</strain>
        <tissue evidence="9">Leaves</tissue>
    </source>
</reference>
<dbReference type="Pfam" id="PF00067">
    <property type="entry name" value="p450"/>
    <property type="match status" value="1"/>
</dbReference>
<keyword evidence="8" id="KW-0472">Membrane</keyword>
<evidence type="ECO:0000256" key="2">
    <source>
        <dbReference type="ARBA" id="ARBA00010617"/>
    </source>
</evidence>
<dbReference type="EMBL" id="SDMP01000011">
    <property type="protein sequence ID" value="RYR27601.1"/>
    <property type="molecule type" value="Genomic_DNA"/>
</dbReference>
<name>A0A445AMD0_ARAHY</name>
<keyword evidence="3" id="KW-0349">Heme</keyword>
<evidence type="ECO:0000256" key="4">
    <source>
        <dbReference type="ARBA" id="ARBA00022723"/>
    </source>
</evidence>
<comment type="cofactor">
    <cofactor evidence="1">
        <name>heme</name>
        <dbReference type="ChEBI" id="CHEBI:30413"/>
    </cofactor>
</comment>
<feature type="transmembrane region" description="Helical" evidence="8">
    <location>
        <begin position="6"/>
        <end position="23"/>
    </location>
</feature>
<accession>A0A445AMD0</accession>
<evidence type="ECO:0000256" key="8">
    <source>
        <dbReference type="SAM" id="Phobius"/>
    </source>
</evidence>
<evidence type="ECO:0000256" key="1">
    <source>
        <dbReference type="ARBA" id="ARBA00001971"/>
    </source>
</evidence>
<dbReference type="GO" id="GO:0016705">
    <property type="term" value="F:oxidoreductase activity, acting on paired donors, with incorporation or reduction of molecular oxygen"/>
    <property type="evidence" value="ECO:0007669"/>
    <property type="project" value="InterPro"/>
</dbReference>
<feature type="transmembrane region" description="Helical" evidence="8">
    <location>
        <begin position="498"/>
        <end position="516"/>
    </location>
</feature>
<keyword evidence="5" id="KW-0560">Oxidoreductase</keyword>
<protein>
    <recommendedName>
        <fullName evidence="11">CCHC-type domain-containing protein</fullName>
    </recommendedName>
</protein>
<keyword evidence="10" id="KW-1185">Reference proteome</keyword>
<organism evidence="9 10">
    <name type="scientific">Arachis hypogaea</name>
    <name type="common">Peanut</name>
    <dbReference type="NCBI Taxonomy" id="3818"/>
    <lineage>
        <taxon>Eukaryota</taxon>
        <taxon>Viridiplantae</taxon>
        <taxon>Streptophyta</taxon>
        <taxon>Embryophyta</taxon>
        <taxon>Tracheophyta</taxon>
        <taxon>Spermatophyta</taxon>
        <taxon>Magnoliopsida</taxon>
        <taxon>eudicotyledons</taxon>
        <taxon>Gunneridae</taxon>
        <taxon>Pentapetalae</taxon>
        <taxon>rosids</taxon>
        <taxon>fabids</taxon>
        <taxon>Fabales</taxon>
        <taxon>Fabaceae</taxon>
        <taxon>Papilionoideae</taxon>
        <taxon>50 kb inversion clade</taxon>
        <taxon>dalbergioids sensu lato</taxon>
        <taxon>Dalbergieae</taxon>
        <taxon>Pterocarpus clade</taxon>
        <taxon>Arachis</taxon>
    </lineage>
</organism>
<dbReference type="AlphaFoldDB" id="A0A445AMD0"/>
<evidence type="ECO:0000256" key="6">
    <source>
        <dbReference type="ARBA" id="ARBA00023004"/>
    </source>
</evidence>
<evidence type="ECO:0000313" key="9">
    <source>
        <dbReference type="EMBL" id="RYR27601.1"/>
    </source>
</evidence>
<proteinExistence type="inferred from homology"/>
<evidence type="ECO:0000256" key="3">
    <source>
        <dbReference type="ARBA" id="ARBA00022617"/>
    </source>
</evidence>
<evidence type="ECO:0008006" key="11">
    <source>
        <dbReference type="Google" id="ProtNLM"/>
    </source>
</evidence>
<dbReference type="GO" id="GO:0020037">
    <property type="term" value="F:heme binding"/>
    <property type="evidence" value="ECO:0007669"/>
    <property type="project" value="InterPro"/>
</dbReference>
<gene>
    <name evidence="9" type="ORF">Ahy_B01g051619</name>
</gene>
<keyword evidence="8" id="KW-1133">Transmembrane helix</keyword>
<keyword evidence="6" id="KW-0408">Iron</keyword>
<dbReference type="GO" id="GO:0005506">
    <property type="term" value="F:iron ion binding"/>
    <property type="evidence" value="ECO:0007669"/>
    <property type="project" value="InterPro"/>
</dbReference>
<sequence length="777" mass="88499">MEYSAPTFLLLLFFIIPLFINLLKHNDSTKKSKKPRLPPGPKPWPIVGNIPEMLANKPTFRWIQNIMNDLETEIACIRLGNIHVILVTSPSIAREFFMKQDAIFASRPLNWSSKYVSSGYLTTTITPFGEQWKKMKRVMVEELISPKRHQWLHDKRVEEADNLVRHVYNQTNKNGGGLVDLRIVTKQYGGNLMRRLLFNKRYFGNGREDGGAGAEEVEYVESLFIAIRHIYAFSVSDYLPWLWWLDFEGHKKVLKEVTNTIRKYHDPIIEERIHQWRNGTRAHQEDWLDVLISLKDANSNPFLTLQEIKSQIMTPDLPLSQSGRFKSDPKWNGYQTGRGVEQGGIGYRPAVNPPLNQIQVSNEVNEPSQAPLAVPHCHRCSVAHLAIQLTKHTAAVAHQPSSPRSVAHLADVPHRARIAPTSLVAVSLLAASPLRSAVSGRCSPCRPSFLPHRLTAAAGIKDRSQILFLVNIWSTTLLKEVPKKKKHSKKILKMEKSVNYFLILLVLLQFLFSDFWQREVEELGPSEFFVTKLFSIKSHGLIWEVNLVEGSELNIEGYIKNVIPFIISFEELKGVICEKIDSEREDYNSDSEEEFESNYECVGSDGDENQGDETMDPDVTEVTNALTNDMPFGESSFMRVLDLEAMHVSEFSEYMTVEIPIVADGEFAVGMEFSSREAVIKSTYVAFDVTVVSSRWTGSPVDMCSHVVPTNDWIGKFRTKSVLRRVTKGRPRMTRFLNEMDTRMLRHPRRCMLCGAEGHSRSRCRQLVGANADRDAQ</sequence>